<dbReference type="PATRIC" id="fig|50340.43.peg.6080"/>
<comment type="caution">
    <text evidence="1">The sequence shown here is derived from an EMBL/GenBank/DDBJ whole genome shotgun (WGS) entry which is preliminary data.</text>
</comment>
<protein>
    <submittedName>
        <fullName evidence="1">Uncharacterized protein</fullName>
    </submittedName>
</protein>
<keyword evidence="2" id="KW-1185">Reference proteome</keyword>
<dbReference type="RefSeq" id="WP_054062942.1">
    <property type="nucleotide sequence ID" value="NZ_JSYZ01000009.1"/>
</dbReference>
<proteinExistence type="predicted"/>
<evidence type="ECO:0000313" key="1">
    <source>
        <dbReference type="EMBL" id="KPA90631.1"/>
    </source>
</evidence>
<dbReference type="EMBL" id="JSYZ01000009">
    <property type="protein sequence ID" value="KPA90631.1"/>
    <property type="molecule type" value="Genomic_DNA"/>
</dbReference>
<dbReference type="STRING" id="50340.PF66_02692"/>
<name>A0A0M9GGI1_9PSED</name>
<gene>
    <name evidence="1" type="ORF">PF66_02692</name>
</gene>
<organism evidence="1 2">
    <name type="scientific">Pseudomonas asplenii</name>
    <dbReference type="NCBI Taxonomy" id="53407"/>
    <lineage>
        <taxon>Bacteria</taxon>
        <taxon>Pseudomonadati</taxon>
        <taxon>Pseudomonadota</taxon>
        <taxon>Gammaproteobacteria</taxon>
        <taxon>Pseudomonadales</taxon>
        <taxon>Pseudomonadaceae</taxon>
        <taxon>Pseudomonas</taxon>
    </lineage>
</organism>
<evidence type="ECO:0000313" key="2">
    <source>
        <dbReference type="Proteomes" id="UP000037931"/>
    </source>
</evidence>
<dbReference type="OrthoDB" id="8080957at2"/>
<dbReference type="Proteomes" id="UP000037931">
    <property type="component" value="Unassembled WGS sequence"/>
</dbReference>
<accession>A0A0M9GGI1</accession>
<reference evidence="1 2" key="1">
    <citation type="journal article" date="2015" name="PLoS ONE">
        <title>Rice-Infecting Pseudomonas Genomes Are Highly Accessorized and Harbor Multiple Putative Virulence Mechanisms to Cause Sheath Brown Rot.</title>
        <authorList>
            <person name="Quibod I.L."/>
            <person name="Grande G."/>
            <person name="Oreiro E.G."/>
            <person name="Borja F.N."/>
            <person name="Dossa G.S."/>
            <person name="Mauleon R."/>
            <person name="Cruz C.V."/>
            <person name="Oliva R."/>
        </authorList>
    </citation>
    <scope>NUCLEOTIDE SEQUENCE [LARGE SCALE GENOMIC DNA]</scope>
    <source>
        <strain evidence="1 2">IRRI 6609</strain>
    </source>
</reference>
<dbReference type="AlphaFoldDB" id="A0A0M9GGI1"/>
<sequence length="246" mass="27012">MGKSTQLRLIGGKEPRQFMWEAVRDNRNGFTANAIARISGQTEGSVKTYIRALNKAALIELVDGEGEFGDHRWRLVRDEGAEHPRVNVAGKRTNHGAGLENLWRTLRIMGGEMTAAQAAEMASVGEVKVAQAYALNYFWSLARAGYLIKSDTEGQGPATFRLKPEFSSGPRHPIIQRTTSMQVFDPNLNRVTFSSVEAGGVSGESSPSNDMQEQNARLKKLLAEFLAKGLNGPDPELLQRAELELA</sequence>